<feature type="region of interest" description="Disordered" evidence="1">
    <location>
        <begin position="910"/>
        <end position="965"/>
    </location>
</feature>
<feature type="region of interest" description="Disordered" evidence="1">
    <location>
        <begin position="886"/>
        <end position="905"/>
    </location>
</feature>
<name>A0A0M3I114_ASCLU</name>
<keyword evidence="2" id="KW-1185">Reference proteome</keyword>
<dbReference type="AlphaFoldDB" id="A0A0M3I114"/>
<organism evidence="2 3">
    <name type="scientific">Ascaris lumbricoides</name>
    <name type="common">Giant roundworm</name>
    <dbReference type="NCBI Taxonomy" id="6252"/>
    <lineage>
        <taxon>Eukaryota</taxon>
        <taxon>Metazoa</taxon>
        <taxon>Ecdysozoa</taxon>
        <taxon>Nematoda</taxon>
        <taxon>Chromadorea</taxon>
        <taxon>Rhabditida</taxon>
        <taxon>Spirurina</taxon>
        <taxon>Ascaridomorpha</taxon>
        <taxon>Ascaridoidea</taxon>
        <taxon>Ascarididae</taxon>
        <taxon>Ascaris</taxon>
    </lineage>
</organism>
<feature type="compositionally biased region" description="Basic and acidic residues" evidence="1">
    <location>
        <begin position="501"/>
        <end position="599"/>
    </location>
</feature>
<accession>A0A0M3I114</accession>
<proteinExistence type="predicted"/>
<evidence type="ECO:0000313" key="3">
    <source>
        <dbReference type="WBParaSite" id="ALUE_0000990401-mRNA-1"/>
    </source>
</evidence>
<sequence>MTDEEQTSLSSPYEPSCKLSDEEKAIQGIWAEININNSWELLLVQAPRSIMALALSTRLFDTLLRHYHLIINCFSHPPCCMTDEEQTSLSSPYEPSRKLSDEEKAIQGIWAEININNSWELLLVQAPRSIMALGILSIIHIFFFLLDIAGKLMVLSLTAPNRKSVSVVDGISLRDHRYEMDSGYLQTLLVQAVNEGRIAQEAAHHSMAIIKHDMNEIPQAIRNILELLSQNRIELTPKLPLSESSILNLSPNKENFFFFQHSSQQIRFQLPVQVKRIRSIVEDSAREADSLGPRFQKAMQLMSDRSGGIGRAGFSLLAEVKMFWSAVISFCKELSKLVQYTLDSSCNAFIATLHSQFEVASKQNKFTIKQKARDEIYQTSIAMIAYALSVRHLANAYIQYSSQFIMPQINIIARYPMLATNAIEFAKAQHHFNEYNNACERETNRIIGINEGINKRRSILELDMGLNLHISDIGTDLGVFLPPLAEFRKGKLNRSNSKVKTMKDKQKEEKESENDGKVKVKEEEKRKTKEELNKIKDEKKRAKEEENRIKEEKKKAKEEEEKRIKEEKKRIKDEEKQNAKIEKHYAKEENQQENGEKIRTKLWKKSSAHSPSPQSSQSLQSPLSSQPPQIQQYYPQPQPLIQPISPLSLQSRDSSEFSSSLSPLSIESSTFTRTGESRYDKYCQSPQSQQSFPSQQSPQSLQFPLSPFYMQRPPPTQPDTMQTIQIPQQYFRTPQDLQSASTQSKNSEQIDHSYASQYSQRIIGQFQSQESKRNLQSTPPAQTQFHSGVNAPLNQLEQQQRQLHDLEPIESSTPLKNPQNSRYQQKAQLLRRGRPISYPSNFRQIQFSSPEHSGEYPHVHSQQLEGNMQNTQYPYFSRSSFNAAYPYSSSSRSVQPRPASFGYQSTLNTESSLDASSIPSTASPQSADSKQHGGIFGKLRASFSRKPKKSTTNGNHTEEPTKLSI</sequence>
<reference evidence="3" key="1">
    <citation type="submission" date="2016-03" db="UniProtKB">
        <authorList>
            <consortium name="WormBaseParasite"/>
        </authorList>
    </citation>
    <scope>IDENTIFICATION</scope>
</reference>
<feature type="compositionally biased region" description="Low complexity" evidence="1">
    <location>
        <begin position="684"/>
        <end position="708"/>
    </location>
</feature>
<protein>
    <submittedName>
        <fullName evidence="3">PH domain-containing protein</fullName>
    </submittedName>
</protein>
<dbReference type="WBParaSite" id="ALUE_0000990401-mRNA-1">
    <property type="protein sequence ID" value="ALUE_0000990401-mRNA-1"/>
    <property type="gene ID" value="ALUE_0000990401"/>
</dbReference>
<feature type="region of interest" description="Disordered" evidence="1">
    <location>
        <begin position="495"/>
        <end position="721"/>
    </location>
</feature>
<evidence type="ECO:0000256" key="1">
    <source>
        <dbReference type="SAM" id="MobiDB-lite"/>
    </source>
</evidence>
<evidence type="ECO:0000313" key="2">
    <source>
        <dbReference type="Proteomes" id="UP000036681"/>
    </source>
</evidence>
<dbReference type="Proteomes" id="UP000036681">
    <property type="component" value="Unplaced"/>
</dbReference>
<feature type="compositionally biased region" description="Basic and acidic residues" evidence="1">
    <location>
        <begin position="956"/>
        <end position="965"/>
    </location>
</feature>
<feature type="compositionally biased region" description="Polar residues" evidence="1">
    <location>
        <begin position="910"/>
        <end position="928"/>
    </location>
</feature>
<feature type="compositionally biased region" description="Low complexity" evidence="1">
    <location>
        <begin position="610"/>
        <end position="669"/>
    </location>
</feature>